<dbReference type="EMBL" id="CAJFCW020000005">
    <property type="protein sequence ID" value="CAG9121233.1"/>
    <property type="molecule type" value="Genomic_DNA"/>
</dbReference>
<keyword evidence="2" id="KW-0472">Membrane</keyword>
<sequence>MNWKLTTFLLCGYGCLKELRPSEPYLYKYQHDYLKLSDADLNGRVYPIWTYSFMLTIIPILLFTDALLYKPVLILESVAFIGTWTFLIVGKDVFTQQMAEVCYGLATSTEMAYFAFVYMLVDKKHYKVVTAMTRAALQGGQFLGYMSSEPILLFHWGTVSTLNYITLVSLSLAFLFSLFLPNLSWRHVIAVEPCAGSLRIESYWQFFMDRMYKLKQRFKESFRNMKTVKWSVWWAFSTCGEFFMLNYSQALWSQVQSVKSPDLLNGFVTAIVPLLALLSILGMERLPINWLKWGESSLVLGSIIQAGLLYTMSQTKLLWVMYVTYAGFQLVYQCTITIAQINLVKTMAVASSCGFVFGINTFVALVVQTVMTLIFVDTRGLGLPVRDQFVVYAIYHCTLGIVFILSLIYGFVIGRRQDELSTVTILSSDSVRH</sequence>
<dbReference type="Gene3D" id="1.20.1250.20">
    <property type="entry name" value="MFS general substrate transporter like domains"/>
    <property type="match status" value="1"/>
</dbReference>
<evidence type="ECO:0000256" key="1">
    <source>
        <dbReference type="ARBA" id="ARBA00005773"/>
    </source>
</evidence>
<dbReference type="SUPFAM" id="SSF103473">
    <property type="entry name" value="MFS general substrate transporter"/>
    <property type="match status" value="1"/>
</dbReference>
<feature type="transmembrane region" description="Helical" evidence="2">
    <location>
        <begin position="71"/>
        <end position="89"/>
    </location>
</feature>
<dbReference type="OrthoDB" id="18814at2759"/>
<dbReference type="Pfam" id="PF01770">
    <property type="entry name" value="Folate_carrier"/>
    <property type="match status" value="1"/>
</dbReference>
<dbReference type="AlphaFoldDB" id="A0A811LET4"/>
<feature type="transmembrane region" description="Helical" evidence="2">
    <location>
        <begin position="164"/>
        <end position="183"/>
    </location>
</feature>
<dbReference type="InterPro" id="IPR002666">
    <property type="entry name" value="Folate_carrier"/>
</dbReference>
<keyword evidence="4" id="KW-1185">Reference proteome</keyword>
<feature type="transmembrane region" description="Helical" evidence="2">
    <location>
        <begin position="232"/>
        <end position="251"/>
    </location>
</feature>
<evidence type="ECO:0000256" key="2">
    <source>
        <dbReference type="SAM" id="Phobius"/>
    </source>
</evidence>
<feature type="transmembrane region" description="Helical" evidence="2">
    <location>
        <begin position="263"/>
        <end position="281"/>
    </location>
</feature>
<feature type="transmembrane region" description="Helical" evidence="2">
    <location>
        <begin position="45"/>
        <end position="64"/>
    </location>
</feature>
<keyword evidence="2" id="KW-0812">Transmembrane</keyword>
<dbReference type="Proteomes" id="UP000614601">
    <property type="component" value="Unassembled WGS sequence"/>
</dbReference>
<name>A0A811LET4_9BILA</name>
<feature type="transmembrane region" description="Helical" evidence="2">
    <location>
        <begin position="388"/>
        <end position="412"/>
    </location>
</feature>
<dbReference type="PANTHER" id="PTHR10686">
    <property type="entry name" value="FOLATE TRANSPORTER"/>
    <property type="match status" value="1"/>
</dbReference>
<feature type="transmembrane region" description="Helical" evidence="2">
    <location>
        <begin position="319"/>
        <end position="343"/>
    </location>
</feature>
<dbReference type="EMBL" id="CAJFDH010000005">
    <property type="protein sequence ID" value="CAD5225719.1"/>
    <property type="molecule type" value="Genomic_DNA"/>
</dbReference>
<comment type="similarity">
    <text evidence="1">Belongs to the reduced folate carrier (RFC) transporter (TC 2.A.48) family.</text>
</comment>
<gene>
    <name evidence="3" type="ORF">BOKJ2_LOCUS11718</name>
</gene>
<accession>A0A811LET4</accession>
<dbReference type="PANTHER" id="PTHR10686:SF18">
    <property type="entry name" value="IP11787P-RELATED"/>
    <property type="match status" value="1"/>
</dbReference>
<dbReference type="NCBIfam" id="TIGR00806">
    <property type="entry name" value="rfc"/>
    <property type="match status" value="1"/>
</dbReference>
<dbReference type="GO" id="GO:0090482">
    <property type="term" value="F:vitamin transmembrane transporter activity"/>
    <property type="evidence" value="ECO:0007669"/>
    <property type="project" value="InterPro"/>
</dbReference>
<protein>
    <submittedName>
        <fullName evidence="3">Uncharacterized protein</fullName>
    </submittedName>
</protein>
<dbReference type="InterPro" id="IPR036259">
    <property type="entry name" value="MFS_trans_sf"/>
</dbReference>
<keyword evidence="2" id="KW-1133">Transmembrane helix</keyword>
<evidence type="ECO:0000313" key="3">
    <source>
        <dbReference type="EMBL" id="CAD5225719.1"/>
    </source>
</evidence>
<proteinExistence type="inferred from homology"/>
<organism evidence="3 4">
    <name type="scientific">Bursaphelenchus okinawaensis</name>
    <dbReference type="NCBI Taxonomy" id="465554"/>
    <lineage>
        <taxon>Eukaryota</taxon>
        <taxon>Metazoa</taxon>
        <taxon>Ecdysozoa</taxon>
        <taxon>Nematoda</taxon>
        <taxon>Chromadorea</taxon>
        <taxon>Rhabditida</taxon>
        <taxon>Tylenchina</taxon>
        <taxon>Tylenchomorpha</taxon>
        <taxon>Aphelenchoidea</taxon>
        <taxon>Aphelenchoididae</taxon>
        <taxon>Bursaphelenchus</taxon>
    </lineage>
</organism>
<evidence type="ECO:0000313" key="4">
    <source>
        <dbReference type="Proteomes" id="UP000614601"/>
    </source>
</evidence>
<dbReference type="Proteomes" id="UP000783686">
    <property type="component" value="Unassembled WGS sequence"/>
</dbReference>
<feature type="transmembrane region" description="Helical" evidence="2">
    <location>
        <begin position="101"/>
        <end position="121"/>
    </location>
</feature>
<reference evidence="3" key="1">
    <citation type="submission" date="2020-09" db="EMBL/GenBank/DDBJ databases">
        <authorList>
            <person name="Kikuchi T."/>
        </authorList>
    </citation>
    <scope>NUCLEOTIDE SEQUENCE</scope>
    <source>
        <strain evidence="3">SH1</strain>
    </source>
</reference>
<feature type="transmembrane region" description="Helical" evidence="2">
    <location>
        <begin position="355"/>
        <end position="376"/>
    </location>
</feature>
<dbReference type="GO" id="GO:0005886">
    <property type="term" value="C:plasma membrane"/>
    <property type="evidence" value="ECO:0007669"/>
    <property type="project" value="TreeGrafter"/>
</dbReference>
<comment type="caution">
    <text evidence="3">The sequence shown here is derived from an EMBL/GenBank/DDBJ whole genome shotgun (WGS) entry which is preliminary data.</text>
</comment>